<evidence type="ECO:0000256" key="1">
    <source>
        <dbReference type="ARBA" id="ARBA00005869"/>
    </source>
</evidence>
<evidence type="ECO:0000256" key="5">
    <source>
        <dbReference type="RuleBase" id="RU364054"/>
    </source>
</evidence>
<dbReference type="EMBL" id="MCFE01000149">
    <property type="protein sequence ID" value="ORX96672.1"/>
    <property type="molecule type" value="Genomic_DNA"/>
</dbReference>
<gene>
    <name evidence="7" type="ORF">K493DRAFT_329560</name>
</gene>
<dbReference type="GO" id="GO:0071949">
    <property type="term" value="F:FAD binding"/>
    <property type="evidence" value="ECO:0007669"/>
    <property type="project" value="TreeGrafter"/>
</dbReference>
<comment type="caution">
    <text evidence="7">The sequence shown here is derived from an EMBL/GenBank/DDBJ whole genome shotgun (WGS) entry which is preliminary data.</text>
</comment>
<comment type="catalytic activity">
    <reaction evidence="5">
        <text>L-proline + a quinone = (S)-1-pyrroline-5-carboxylate + a quinol + H(+)</text>
        <dbReference type="Rhea" id="RHEA:23784"/>
        <dbReference type="ChEBI" id="CHEBI:15378"/>
        <dbReference type="ChEBI" id="CHEBI:17388"/>
        <dbReference type="ChEBI" id="CHEBI:24646"/>
        <dbReference type="ChEBI" id="CHEBI:60039"/>
        <dbReference type="ChEBI" id="CHEBI:132124"/>
        <dbReference type="EC" id="1.5.5.2"/>
    </reaction>
</comment>
<dbReference type="InParanoid" id="A0A1Y1YF85"/>
<proteinExistence type="inferred from homology"/>
<evidence type="ECO:0000256" key="4">
    <source>
        <dbReference type="ARBA" id="ARBA00023062"/>
    </source>
</evidence>
<keyword evidence="4 5" id="KW-0642">Proline metabolism</keyword>
<dbReference type="InterPro" id="IPR015659">
    <property type="entry name" value="Proline_oxidase"/>
</dbReference>
<dbReference type="SUPFAM" id="SSF51730">
    <property type="entry name" value="FAD-linked oxidoreductase"/>
    <property type="match status" value="1"/>
</dbReference>
<keyword evidence="5" id="KW-0285">Flavoprotein</keyword>
<comment type="function">
    <text evidence="5">Converts proline to delta-1-pyrroline-5-carboxylate.</text>
</comment>
<dbReference type="OrthoDB" id="5464at2759"/>
<comment type="similarity">
    <text evidence="1 5">Belongs to the proline oxidase family.</text>
</comment>
<dbReference type="GO" id="GO:0005739">
    <property type="term" value="C:mitochondrion"/>
    <property type="evidence" value="ECO:0007669"/>
    <property type="project" value="TreeGrafter"/>
</dbReference>
<keyword evidence="8" id="KW-1185">Reference proteome</keyword>
<keyword evidence="5" id="KW-0274">FAD</keyword>
<dbReference type="GO" id="GO:0010133">
    <property type="term" value="P:L-proline catabolic process to L-glutamate"/>
    <property type="evidence" value="ECO:0007669"/>
    <property type="project" value="TreeGrafter"/>
</dbReference>
<dbReference type="FunCoup" id="A0A1Y1YF85">
    <property type="interactions" value="452"/>
</dbReference>
<dbReference type="EC" id="1.5.5.2" evidence="2 5"/>
<evidence type="ECO:0000256" key="2">
    <source>
        <dbReference type="ARBA" id="ARBA00012695"/>
    </source>
</evidence>
<feature type="domain" description="Proline dehydrogenase" evidence="6">
    <location>
        <begin position="51"/>
        <end position="386"/>
    </location>
</feature>
<dbReference type="STRING" id="1314790.A0A1Y1YF85"/>
<name>A0A1Y1YF85_9FUNG</name>
<evidence type="ECO:0000259" key="6">
    <source>
        <dbReference type="Pfam" id="PF01619"/>
    </source>
</evidence>
<dbReference type="Proteomes" id="UP000193498">
    <property type="component" value="Unassembled WGS sequence"/>
</dbReference>
<evidence type="ECO:0000313" key="7">
    <source>
        <dbReference type="EMBL" id="ORX96672.1"/>
    </source>
</evidence>
<sequence length="419" mass="47075">MCMMTTLVELSPQLIKLCETLHLTGPAYWFIKNTFFNHFCGGETPEEISVTMEGLKSAGIGSILDVSIEVDLDELHEEDTPEAIRALWNGRADHVASLLKGSVKAASVEPNSFAAIKLTPLLSPLTLQKVSYNLYNLRASFETSPQNSAAYVPLNQSELEDFDLFMERINGICEYAKQMKVRLMIDAEQSYFQDAIDYAALEVSRRYNQLGQEMGPLVFNTYQMYLKDSTRKLRSDYERSQRQNFTFGAKLVRGAYMVTERKRCAKLGISDIINDTIEDTHHCYDSGVEFLLDQINPTDTLSTTHAAFMVASHNKDSVNKTCIGLEKRGFAPKTEMVMFGQLMGMKDNLSYSLGGNGYRTFKYVPYGPIQEVVPYLIRRAQENSTVLGAAQEEYDLIASELKLRLLGQAATIPIEVKTA</sequence>
<dbReference type="PANTHER" id="PTHR13914:SF0">
    <property type="entry name" value="PROLINE DEHYDROGENASE 1, MITOCHONDRIAL"/>
    <property type="match status" value="1"/>
</dbReference>
<comment type="cofactor">
    <cofactor evidence="5">
        <name>FAD</name>
        <dbReference type="ChEBI" id="CHEBI:57692"/>
    </cofactor>
</comment>
<dbReference type="Gene3D" id="3.20.20.220">
    <property type="match status" value="1"/>
</dbReference>
<dbReference type="Pfam" id="PF01619">
    <property type="entry name" value="Pro_dh"/>
    <property type="match status" value="1"/>
</dbReference>
<dbReference type="PANTHER" id="PTHR13914">
    <property type="entry name" value="PROLINE OXIDASE"/>
    <property type="match status" value="1"/>
</dbReference>
<reference evidence="7 8" key="1">
    <citation type="submission" date="2016-07" db="EMBL/GenBank/DDBJ databases">
        <title>Pervasive Adenine N6-methylation of Active Genes in Fungi.</title>
        <authorList>
            <consortium name="DOE Joint Genome Institute"/>
            <person name="Mondo S.J."/>
            <person name="Dannebaum R.O."/>
            <person name="Kuo R.C."/>
            <person name="Labutti K."/>
            <person name="Haridas S."/>
            <person name="Kuo A."/>
            <person name="Salamov A."/>
            <person name="Ahrendt S.R."/>
            <person name="Lipzen A."/>
            <person name="Sullivan W."/>
            <person name="Andreopoulos W.B."/>
            <person name="Clum A."/>
            <person name="Lindquist E."/>
            <person name="Daum C."/>
            <person name="Ramamoorthy G.K."/>
            <person name="Gryganskyi A."/>
            <person name="Culley D."/>
            <person name="Magnuson J.K."/>
            <person name="James T.Y."/>
            <person name="O'Malley M.A."/>
            <person name="Stajich J.E."/>
            <person name="Spatafora J.W."/>
            <person name="Visel A."/>
            <person name="Grigoriev I.V."/>
        </authorList>
    </citation>
    <scope>NUCLEOTIDE SEQUENCE [LARGE SCALE GENOMIC DNA]</scope>
    <source>
        <strain evidence="7 8">CBS 931.73</strain>
    </source>
</reference>
<keyword evidence="3 5" id="KW-0560">Oxidoreductase</keyword>
<evidence type="ECO:0000256" key="3">
    <source>
        <dbReference type="ARBA" id="ARBA00023002"/>
    </source>
</evidence>
<dbReference type="InterPro" id="IPR029041">
    <property type="entry name" value="FAD-linked_oxidoreductase-like"/>
</dbReference>
<dbReference type="GO" id="GO:0004657">
    <property type="term" value="F:proline dehydrogenase activity"/>
    <property type="evidence" value="ECO:0007669"/>
    <property type="project" value="UniProtKB-EC"/>
</dbReference>
<dbReference type="AlphaFoldDB" id="A0A1Y1YF85"/>
<evidence type="ECO:0000313" key="8">
    <source>
        <dbReference type="Proteomes" id="UP000193498"/>
    </source>
</evidence>
<dbReference type="InterPro" id="IPR002872">
    <property type="entry name" value="Proline_DH_dom"/>
</dbReference>
<protein>
    <recommendedName>
        <fullName evidence="2 5">Proline dehydrogenase</fullName>
        <ecNumber evidence="2 5">1.5.5.2</ecNumber>
    </recommendedName>
</protein>
<organism evidence="7 8">
    <name type="scientific">Basidiobolus meristosporus CBS 931.73</name>
    <dbReference type="NCBI Taxonomy" id="1314790"/>
    <lineage>
        <taxon>Eukaryota</taxon>
        <taxon>Fungi</taxon>
        <taxon>Fungi incertae sedis</taxon>
        <taxon>Zoopagomycota</taxon>
        <taxon>Entomophthoromycotina</taxon>
        <taxon>Basidiobolomycetes</taxon>
        <taxon>Basidiobolales</taxon>
        <taxon>Basidiobolaceae</taxon>
        <taxon>Basidiobolus</taxon>
    </lineage>
</organism>
<accession>A0A1Y1YF85</accession>